<keyword evidence="3 10" id="KW-0813">Transport</keyword>
<dbReference type="InterPro" id="IPR025691">
    <property type="entry name" value="GspL_pp_dom"/>
</dbReference>
<keyword evidence="8" id="KW-1133">Transmembrane helix</keyword>
<dbReference type="Pfam" id="PF05134">
    <property type="entry name" value="T2SSL"/>
    <property type="match status" value="1"/>
</dbReference>
<dbReference type="CDD" id="cd24017">
    <property type="entry name" value="ASKHA_T2SSL_N"/>
    <property type="match status" value="1"/>
</dbReference>
<keyword evidence="9" id="KW-0472">Membrane</keyword>
<comment type="subcellular location">
    <subcellularLocation>
        <location evidence="1">Cell inner membrane</location>
        <topology evidence="1">Single-pass membrane protein</topology>
    </subcellularLocation>
</comment>
<keyword evidence="7 10" id="KW-0653">Protein transport</keyword>
<dbReference type="Pfam" id="PF12693">
    <property type="entry name" value="GspL_C"/>
    <property type="match status" value="1"/>
</dbReference>
<dbReference type="EMBL" id="DMND01000247">
    <property type="protein sequence ID" value="HAN29675.1"/>
    <property type="molecule type" value="Genomic_DNA"/>
</dbReference>
<dbReference type="GO" id="GO:0015627">
    <property type="term" value="C:type II protein secretion system complex"/>
    <property type="evidence" value="ECO:0007669"/>
    <property type="project" value="InterPro"/>
</dbReference>
<dbReference type="Proteomes" id="UP000259273">
    <property type="component" value="Unassembled WGS sequence"/>
</dbReference>
<dbReference type="GO" id="GO:0005886">
    <property type="term" value="C:plasma membrane"/>
    <property type="evidence" value="ECO:0007669"/>
    <property type="project" value="UniProtKB-SubCell"/>
</dbReference>
<dbReference type="NCBIfam" id="TIGR01709">
    <property type="entry name" value="typeII_sec_gspL"/>
    <property type="match status" value="1"/>
</dbReference>
<evidence type="ECO:0000256" key="7">
    <source>
        <dbReference type="ARBA" id="ARBA00022927"/>
    </source>
</evidence>
<evidence type="ECO:0000256" key="4">
    <source>
        <dbReference type="ARBA" id="ARBA00022475"/>
    </source>
</evidence>
<organism evidence="13 14">
    <name type="scientific">Haliea salexigens</name>
    <dbReference type="NCBI Taxonomy" id="287487"/>
    <lineage>
        <taxon>Bacteria</taxon>
        <taxon>Pseudomonadati</taxon>
        <taxon>Pseudomonadota</taxon>
        <taxon>Gammaproteobacteria</taxon>
        <taxon>Cellvibrionales</taxon>
        <taxon>Halieaceae</taxon>
        <taxon>Haliea</taxon>
    </lineage>
</organism>
<evidence type="ECO:0000256" key="3">
    <source>
        <dbReference type="ARBA" id="ARBA00022448"/>
    </source>
</evidence>
<evidence type="ECO:0000256" key="2">
    <source>
        <dbReference type="ARBA" id="ARBA00005318"/>
    </source>
</evidence>
<evidence type="ECO:0000259" key="12">
    <source>
        <dbReference type="Pfam" id="PF12693"/>
    </source>
</evidence>
<feature type="domain" description="GspL periplasmic" evidence="12">
    <location>
        <begin position="244"/>
        <end position="395"/>
    </location>
</feature>
<dbReference type="STRING" id="1121937.GCA_000423125_01068"/>
<dbReference type="GO" id="GO:0015628">
    <property type="term" value="P:protein secretion by the type II secretion system"/>
    <property type="evidence" value="ECO:0007669"/>
    <property type="project" value="InterPro"/>
</dbReference>
<keyword evidence="6" id="KW-0812">Transmembrane</keyword>
<name>A0A3C1KSL6_9GAMM</name>
<dbReference type="InterPro" id="IPR007812">
    <property type="entry name" value="T2SS_protein-GspL"/>
</dbReference>
<comment type="function">
    <text evidence="10">Inner membrane component of the type II secretion system required for the energy-dependent secretion of extracellular factors such as proteases and toxins from the periplasm.</text>
</comment>
<dbReference type="InterPro" id="IPR043129">
    <property type="entry name" value="ATPase_NBD"/>
</dbReference>
<dbReference type="SUPFAM" id="SSF53067">
    <property type="entry name" value="Actin-like ATPase domain"/>
    <property type="match status" value="1"/>
</dbReference>
<dbReference type="PIRSF" id="PIRSF015761">
    <property type="entry name" value="Protein_L"/>
    <property type="match status" value="1"/>
</dbReference>
<evidence type="ECO:0000256" key="1">
    <source>
        <dbReference type="ARBA" id="ARBA00004377"/>
    </source>
</evidence>
<feature type="domain" description="GspL cytoplasmic actin-ATPase-like" evidence="11">
    <location>
        <begin position="53"/>
        <end position="236"/>
    </location>
</feature>
<sequence>MQNLAIVRLMDDALVWYPPGAGEQPRPLGSAEEVASFAASLRSSRWQACFAAPGADVRLLSLEVSTAEKKHLARALPFMFEEQVAEDVDALHFASRALDKTRYAVAMCSHRAMAYWAQRLAHLPDLPRWVPETLLLPWRAGEWCLVMDGEQVLVRSGEAEGYAVECELLPAVLAAAAEAELPETVIFYAADHTAALDLLPALLRERVQWRQGNLCSALLLSTDEAALNLRQGAYASRLPLVQWWSYWRVAAGFLLGAFVLQLAATWADYRALASENLALRGALETSYRQAMPQGALVDAERQLQRQLDSLRGGPGAGSFVPLLERAGRVIAERPATRVLSLNYNQRGGEMRLNIVASDFSAVEQLRAGLTDAGLAAEMESSSAQGDGVRARIRVRGA</sequence>
<evidence type="ECO:0000256" key="6">
    <source>
        <dbReference type="ARBA" id="ARBA00022692"/>
    </source>
</evidence>
<accession>A0A3C1KSL6</accession>
<evidence type="ECO:0000256" key="5">
    <source>
        <dbReference type="ARBA" id="ARBA00022519"/>
    </source>
</evidence>
<evidence type="ECO:0000256" key="9">
    <source>
        <dbReference type="ARBA" id="ARBA00023136"/>
    </source>
</evidence>
<evidence type="ECO:0000313" key="14">
    <source>
        <dbReference type="Proteomes" id="UP000259273"/>
    </source>
</evidence>
<proteinExistence type="inferred from homology"/>
<dbReference type="InterPro" id="IPR024230">
    <property type="entry name" value="GspL_cyto_dom"/>
</dbReference>
<protein>
    <recommendedName>
        <fullName evidence="10">Type II secretion system protein L</fullName>
        <shortName evidence="10">T2SS protein L</shortName>
    </recommendedName>
</protein>
<dbReference type="AlphaFoldDB" id="A0A3C1KSL6"/>
<keyword evidence="4" id="KW-1003">Cell membrane</keyword>
<evidence type="ECO:0000256" key="10">
    <source>
        <dbReference type="PIRNR" id="PIRNR015761"/>
    </source>
</evidence>
<evidence type="ECO:0000256" key="8">
    <source>
        <dbReference type="ARBA" id="ARBA00022989"/>
    </source>
</evidence>
<reference evidence="13 14" key="1">
    <citation type="journal article" date="2018" name="Nat. Biotechnol.">
        <title>A standardized bacterial taxonomy based on genome phylogeny substantially revises the tree of life.</title>
        <authorList>
            <person name="Parks D.H."/>
            <person name="Chuvochina M."/>
            <person name="Waite D.W."/>
            <person name="Rinke C."/>
            <person name="Skarshewski A."/>
            <person name="Chaumeil P.A."/>
            <person name="Hugenholtz P."/>
        </authorList>
    </citation>
    <scope>NUCLEOTIDE SEQUENCE [LARGE SCALE GENOMIC DNA]</scope>
    <source>
        <strain evidence="13">UBA9158</strain>
    </source>
</reference>
<keyword evidence="5" id="KW-0997">Cell inner membrane</keyword>
<gene>
    <name evidence="13" type="ORF">DCP75_18500</name>
</gene>
<dbReference type="Gene3D" id="3.30.420.380">
    <property type="match status" value="1"/>
</dbReference>
<dbReference type="Gene3D" id="3.30.1360.100">
    <property type="entry name" value="General secretion pathway protein M, EpsM"/>
    <property type="match status" value="1"/>
</dbReference>
<evidence type="ECO:0000313" key="13">
    <source>
        <dbReference type="EMBL" id="HAN29675.1"/>
    </source>
</evidence>
<comment type="similarity">
    <text evidence="2 10">Belongs to the GSP L family.</text>
</comment>
<comment type="caution">
    <text evidence="13">The sequence shown here is derived from an EMBL/GenBank/DDBJ whole genome shotgun (WGS) entry which is preliminary data.</text>
</comment>
<evidence type="ECO:0000259" key="11">
    <source>
        <dbReference type="Pfam" id="PF05134"/>
    </source>
</evidence>
<dbReference type="Gene3D" id="3.30.420.370">
    <property type="match status" value="1"/>
</dbReference>
<dbReference type="GO" id="GO:0009276">
    <property type="term" value="C:Gram-negative-bacterium-type cell wall"/>
    <property type="evidence" value="ECO:0007669"/>
    <property type="project" value="InterPro"/>
</dbReference>